<name>A0A0N9WG90_9GAMM</name>
<dbReference type="KEGG" id="aei:AOY20_13715"/>
<evidence type="ECO:0000256" key="1">
    <source>
        <dbReference type="SAM" id="SignalP"/>
    </source>
</evidence>
<protein>
    <submittedName>
        <fullName evidence="2">Uncharacterized protein</fullName>
    </submittedName>
</protein>
<dbReference type="Gene3D" id="2.40.160.170">
    <property type="match status" value="1"/>
</dbReference>
<gene>
    <name evidence="2" type="ORF">AOY20_13715</name>
</gene>
<evidence type="ECO:0000313" key="3">
    <source>
        <dbReference type="Proteomes" id="UP000064939"/>
    </source>
</evidence>
<dbReference type="Proteomes" id="UP000064939">
    <property type="component" value="Chromosome"/>
</dbReference>
<dbReference type="AlphaFoldDB" id="A0A0N9WG90"/>
<dbReference type="NCBIfam" id="NF038067">
    <property type="entry name" value="OMP_CarO"/>
    <property type="match status" value="1"/>
</dbReference>
<keyword evidence="1" id="KW-0732">Signal</keyword>
<feature type="signal peptide" evidence="1">
    <location>
        <begin position="1"/>
        <end position="22"/>
    </location>
</feature>
<dbReference type="EMBL" id="CP012808">
    <property type="protein sequence ID" value="ALH96516.1"/>
    <property type="molecule type" value="Genomic_DNA"/>
</dbReference>
<evidence type="ECO:0000313" key="2">
    <source>
        <dbReference type="EMBL" id="ALH96516.1"/>
    </source>
</evidence>
<dbReference type="InterPro" id="IPR049853">
    <property type="entry name" value="CarO_OMP"/>
</dbReference>
<dbReference type="InterPro" id="IPR011250">
    <property type="entry name" value="OMP/PagP_B-barrel"/>
</dbReference>
<keyword evidence="3" id="KW-1185">Reference proteome</keyword>
<dbReference type="STRING" id="1324350.AOY20_13715"/>
<accession>A0A0N9WG90</accession>
<feature type="chain" id="PRO_5006040210" evidence="1">
    <location>
        <begin position="23"/>
        <end position="242"/>
    </location>
</feature>
<organism evidence="2 3">
    <name type="scientific">Acinetobacter equi</name>
    <dbReference type="NCBI Taxonomy" id="1324350"/>
    <lineage>
        <taxon>Bacteria</taxon>
        <taxon>Pseudomonadati</taxon>
        <taxon>Pseudomonadota</taxon>
        <taxon>Gammaproteobacteria</taxon>
        <taxon>Moraxellales</taxon>
        <taxon>Moraxellaceae</taxon>
        <taxon>Acinetobacter</taxon>
    </lineage>
</organism>
<dbReference type="OrthoDB" id="7061880at2"/>
<dbReference type="SUPFAM" id="SSF56925">
    <property type="entry name" value="OMPA-like"/>
    <property type="match status" value="1"/>
</dbReference>
<dbReference type="RefSeq" id="WP_054582395.1">
    <property type="nucleotide sequence ID" value="NZ_CP012808.1"/>
</dbReference>
<reference evidence="2 3" key="1">
    <citation type="journal article" date="2015" name="Int. J. Syst. Evol. Microbiol.">
        <title>Acinetobacter equi sp. nov. isolated from horse faeces.</title>
        <authorList>
            <person name="Poppel M.T."/>
            <person name="Skiebe E."/>
            <person name="Laue M."/>
            <person name="Bergmann H."/>
            <person name="Ebersberger I."/>
            <person name="Garn T."/>
            <person name="Fruth A."/>
            <person name="Baumgardt S."/>
            <person name="Busse H.J."/>
            <person name="Wilharm G."/>
        </authorList>
    </citation>
    <scope>NUCLEOTIDE SEQUENCE [LARGE SCALE GENOMIC DNA]</scope>
    <source>
        <strain evidence="2 3">114</strain>
    </source>
</reference>
<sequence length="242" mass="26271">MKMIRVILATSALVTMTSTSIAGVINDGSSDSSLMPTGVRAEVGTTGYGGAIQWTANPYIGITLGYNGGKISWSNDLKVDGSTYDLETKSKTTYLNAEIYPWGTSENKWAQAAYVVAGVAYLDNKYDIEREVGSGRDFSVNNKSFTASGQVNIDGKLNYNNSFAPYVGLGYAPKINKNWGVFGEIGAYYTRNPDVTLTATGNVAGGRDDEFKEAVRQEARNIANKTKYEWLPVGKVGVNLYW</sequence>
<proteinExistence type="predicted"/>